<dbReference type="Gene3D" id="3.30.2010.20">
    <property type="match status" value="1"/>
</dbReference>
<dbReference type="RefSeq" id="WP_012448544.1">
    <property type="nucleotide sequence ID" value="NC_010718.1"/>
</dbReference>
<protein>
    <recommendedName>
        <fullName evidence="3">Metallopeptidase family protein</fullName>
    </recommendedName>
</protein>
<name>B2A7H9_NATTJ</name>
<dbReference type="OrthoDB" id="5071at2"/>
<dbReference type="CDD" id="cd12953">
    <property type="entry name" value="MMP_TTHA0227"/>
    <property type="match status" value="1"/>
</dbReference>
<dbReference type="Proteomes" id="UP000001683">
    <property type="component" value="Chromosome"/>
</dbReference>
<gene>
    <name evidence="1" type="ordered locus">Nther_2121</name>
</gene>
<dbReference type="STRING" id="457570.Nther_2121"/>
<dbReference type="KEGG" id="nth:Nther_2121"/>
<reference evidence="1 2" key="2">
    <citation type="journal article" date="2011" name="J. Bacteriol.">
        <title>Complete genome sequence of the anaerobic, halophilic alkalithermophile Natranaerobius thermophilus JW/NM-WN-LF.</title>
        <authorList>
            <person name="Zhao B."/>
            <person name="Mesbah N.M."/>
            <person name="Dalin E."/>
            <person name="Goodwin L."/>
            <person name="Nolan M."/>
            <person name="Pitluck S."/>
            <person name="Chertkov O."/>
            <person name="Brettin T.S."/>
            <person name="Han J."/>
            <person name="Larimer F.W."/>
            <person name="Land M.L."/>
            <person name="Hauser L."/>
            <person name="Kyrpides N."/>
            <person name="Wiegel J."/>
        </authorList>
    </citation>
    <scope>NUCLEOTIDE SEQUENCE [LARGE SCALE GENOMIC DNA]</scope>
    <source>
        <strain evidence="2">ATCC BAA-1301 / DSM 18059 / JW/NM-WN-LF</strain>
    </source>
</reference>
<keyword evidence="2" id="KW-1185">Reference proteome</keyword>
<dbReference type="HOGENOM" id="CLU_160603_0_0_9"/>
<dbReference type="EMBL" id="CP001034">
    <property type="protein sequence ID" value="ACB85688.1"/>
    <property type="molecule type" value="Genomic_DNA"/>
</dbReference>
<dbReference type="InParanoid" id="B2A7H9"/>
<dbReference type="InterPro" id="IPR038555">
    <property type="entry name" value="Zincin_1_sf"/>
</dbReference>
<dbReference type="AlphaFoldDB" id="B2A7H9"/>
<dbReference type="eggNOG" id="COG3824">
    <property type="taxonomic scope" value="Bacteria"/>
</dbReference>
<organism evidence="1 2">
    <name type="scientific">Natranaerobius thermophilus (strain ATCC BAA-1301 / DSM 18059 / JW/NM-WN-LF)</name>
    <dbReference type="NCBI Taxonomy" id="457570"/>
    <lineage>
        <taxon>Bacteria</taxon>
        <taxon>Bacillati</taxon>
        <taxon>Bacillota</taxon>
        <taxon>Clostridia</taxon>
        <taxon>Natranaerobiales</taxon>
        <taxon>Natranaerobiaceae</taxon>
        <taxon>Natranaerobius</taxon>
    </lineage>
</organism>
<dbReference type="SUPFAM" id="SSF55486">
    <property type="entry name" value="Metalloproteases ('zincins'), catalytic domain"/>
    <property type="match status" value="1"/>
</dbReference>
<evidence type="ECO:0008006" key="3">
    <source>
        <dbReference type="Google" id="ProtNLM"/>
    </source>
</evidence>
<evidence type="ECO:0000313" key="2">
    <source>
        <dbReference type="Proteomes" id="UP000001683"/>
    </source>
</evidence>
<sequence length="116" mass="13428">MSKTMNIDEFTEFADHVLDKEIPQVLLRELNLGVCVFPEAKEEQGYYIMGEYVVNEMGKHIALYFGSFQAILDGESLTTWKEEIRDTIKHELQHHIEALAGEETLAKFEEEEGFDE</sequence>
<accession>B2A7H9</accession>
<proteinExistence type="predicted"/>
<evidence type="ECO:0000313" key="1">
    <source>
        <dbReference type="EMBL" id="ACB85688.1"/>
    </source>
</evidence>
<reference evidence="1 2" key="1">
    <citation type="submission" date="2008-04" db="EMBL/GenBank/DDBJ databases">
        <title>Complete sequence of chromosome of Natranaerobius thermophilus JW/NM-WN-LF.</title>
        <authorList>
            <consortium name="US DOE Joint Genome Institute"/>
            <person name="Copeland A."/>
            <person name="Lucas S."/>
            <person name="Lapidus A."/>
            <person name="Glavina del Rio T."/>
            <person name="Dalin E."/>
            <person name="Tice H."/>
            <person name="Bruce D."/>
            <person name="Goodwin L."/>
            <person name="Pitluck S."/>
            <person name="Chertkov O."/>
            <person name="Brettin T."/>
            <person name="Detter J.C."/>
            <person name="Han C."/>
            <person name="Kuske C.R."/>
            <person name="Schmutz J."/>
            <person name="Larimer F."/>
            <person name="Land M."/>
            <person name="Hauser L."/>
            <person name="Kyrpides N."/>
            <person name="Lykidis A."/>
            <person name="Mesbah N.M."/>
            <person name="Wiegel J."/>
        </authorList>
    </citation>
    <scope>NUCLEOTIDE SEQUENCE [LARGE SCALE GENOMIC DNA]</scope>
    <source>
        <strain evidence="2">ATCC BAA-1301 / DSM 18059 / JW/NM-WN-LF</strain>
    </source>
</reference>